<dbReference type="Pfam" id="PF08548">
    <property type="entry name" value="Peptidase_M10_C"/>
    <property type="match status" value="1"/>
</dbReference>
<dbReference type="Pfam" id="PF00413">
    <property type="entry name" value="Peptidase_M10"/>
    <property type="match status" value="1"/>
</dbReference>
<keyword evidence="7" id="KW-0677">Repeat</keyword>
<evidence type="ECO:0000313" key="13">
    <source>
        <dbReference type="Proteomes" id="UP000604481"/>
    </source>
</evidence>
<dbReference type="RefSeq" id="WP_194115608.1">
    <property type="nucleotide sequence ID" value="NZ_JADFUA010000003.1"/>
</dbReference>
<evidence type="ECO:0000256" key="6">
    <source>
        <dbReference type="ARBA" id="ARBA00022723"/>
    </source>
</evidence>
<evidence type="ECO:0000256" key="5">
    <source>
        <dbReference type="ARBA" id="ARBA00022670"/>
    </source>
</evidence>
<keyword evidence="4" id="KW-0964">Secreted</keyword>
<comment type="similarity">
    <text evidence="3">Belongs to the peptidase M10B family.</text>
</comment>
<dbReference type="Pfam" id="PF00353">
    <property type="entry name" value="HemolysinCabind"/>
    <property type="match status" value="2"/>
</dbReference>
<dbReference type="SMART" id="SM00235">
    <property type="entry name" value="ZnMc"/>
    <property type="match status" value="1"/>
</dbReference>
<keyword evidence="6" id="KW-0479">Metal-binding</keyword>
<keyword evidence="13" id="KW-1185">Reference proteome</keyword>
<proteinExistence type="inferred from homology"/>
<accession>A0A8J7FK45</accession>
<evidence type="ECO:0000256" key="2">
    <source>
        <dbReference type="ARBA" id="ARBA00004613"/>
    </source>
</evidence>
<sequence length="574" mass="60020">MPSPSSYFQATNVTASTNNAINALLCGTKWGGALGSGVSMTYSFNSNQSYYTQNYSADREYENAYLLNANQQNNVKAALQTWANVANLKFSQVTDSQAAAGDLRFAGYLGMTDANAWAYNPFEGAAGGDTWFSEDWGYDNDAAKGSYAYHTAIHEIGHALGLKHSFDVEFTGATLPTSTDSTRYTVMSYTHPFDYSPTSPMLYDILAIQYLYGKNTSYNSGNTTYSWAAGSKIFETIWDGGGVDTISASNQTSAVKLNLNSGQNSTIGSMINADLNNDGYWDNQGVNDLLYIAYGTTIENAVGSGYNDTLIGNSVANILNGGGGNDTMSGGYGNDTYYVNSNGDTVIESAESSMGGIDTVVVSTGSTLTLSTWTLGAYQENLIITGAASFNGTGNGLSNKLTGNSSNNILKGEAGNDVLCGAAGNDSLYGGAGTDRFILDSLTGYDRIADFSSGSEKVICDNSSLGGIGDKDATLEGIALRSSAGGFSKSAELLIFSSNISGSISQTTAAAKIGSASSAYAVGDQRLFVVDNGTQTGLFLFKAGDADAAVESTELKLLGLLNGQTGISDFLLQA</sequence>
<dbReference type="SUPFAM" id="SSF55486">
    <property type="entry name" value="Metalloproteases ('zincins'), catalytic domain"/>
    <property type="match status" value="1"/>
</dbReference>
<evidence type="ECO:0000256" key="7">
    <source>
        <dbReference type="ARBA" id="ARBA00022737"/>
    </source>
</evidence>
<dbReference type="InterPro" id="IPR006026">
    <property type="entry name" value="Peptidase_Metallo"/>
</dbReference>
<dbReference type="InterPro" id="IPR024079">
    <property type="entry name" value="MetalloPept_cat_dom_sf"/>
</dbReference>
<dbReference type="CDD" id="cd04277">
    <property type="entry name" value="ZnMc_serralysin_like"/>
    <property type="match status" value="1"/>
</dbReference>
<dbReference type="GO" id="GO:0006508">
    <property type="term" value="P:proteolysis"/>
    <property type="evidence" value="ECO:0007669"/>
    <property type="project" value="UniProtKB-KW"/>
</dbReference>
<dbReference type="SUPFAM" id="SSF51120">
    <property type="entry name" value="beta-Roll"/>
    <property type="match status" value="2"/>
</dbReference>
<dbReference type="PROSITE" id="PS00330">
    <property type="entry name" value="HEMOLYSIN_CALCIUM"/>
    <property type="match status" value="1"/>
</dbReference>
<protein>
    <submittedName>
        <fullName evidence="12">Matrixin family metalloprotease</fullName>
    </submittedName>
</protein>
<dbReference type="InterPro" id="IPR013858">
    <property type="entry name" value="Peptidase_M10B_C"/>
</dbReference>
<dbReference type="InterPro" id="IPR001818">
    <property type="entry name" value="Pept_M10_metallopeptidase"/>
</dbReference>
<organism evidence="12 13">
    <name type="scientific">Chitinilyticum piscinae</name>
    <dbReference type="NCBI Taxonomy" id="2866724"/>
    <lineage>
        <taxon>Bacteria</taxon>
        <taxon>Pseudomonadati</taxon>
        <taxon>Pseudomonadota</taxon>
        <taxon>Betaproteobacteria</taxon>
        <taxon>Neisseriales</taxon>
        <taxon>Chitinibacteraceae</taxon>
        <taxon>Chitinilyticum</taxon>
    </lineage>
</organism>
<reference evidence="12 13" key="1">
    <citation type="submission" date="2020-10" db="EMBL/GenBank/DDBJ databases">
        <title>The genome sequence of Chitinilyticum litopenaei 4Y14.</title>
        <authorList>
            <person name="Liu Y."/>
        </authorList>
    </citation>
    <scope>NUCLEOTIDE SEQUENCE [LARGE SCALE GENOMIC DNA]</scope>
    <source>
        <strain evidence="12 13">4Y14</strain>
    </source>
</reference>
<keyword evidence="10 12" id="KW-0482">Metalloprotease</keyword>
<name>A0A8J7FK45_9NEIS</name>
<dbReference type="InterPro" id="IPR001343">
    <property type="entry name" value="Hemolysn_Ca-bd"/>
</dbReference>
<dbReference type="GO" id="GO:0005615">
    <property type="term" value="C:extracellular space"/>
    <property type="evidence" value="ECO:0007669"/>
    <property type="project" value="InterPro"/>
</dbReference>
<dbReference type="EMBL" id="JADFUA010000003">
    <property type="protein sequence ID" value="MBE9609087.1"/>
    <property type="molecule type" value="Genomic_DNA"/>
</dbReference>
<comment type="subcellular location">
    <subcellularLocation>
        <location evidence="2">Secreted</location>
    </subcellularLocation>
</comment>
<dbReference type="PANTHER" id="PTHR10201:SF323">
    <property type="entry name" value="MATRIX METALLOPROTEINASE-21"/>
    <property type="match status" value="1"/>
</dbReference>
<evidence type="ECO:0000313" key="12">
    <source>
        <dbReference type="EMBL" id="MBE9609087.1"/>
    </source>
</evidence>
<evidence type="ECO:0000256" key="10">
    <source>
        <dbReference type="ARBA" id="ARBA00023049"/>
    </source>
</evidence>
<comment type="caution">
    <text evidence="12">The sequence shown here is derived from an EMBL/GenBank/DDBJ whole genome shotgun (WGS) entry which is preliminary data.</text>
</comment>
<dbReference type="Proteomes" id="UP000604481">
    <property type="component" value="Unassembled WGS sequence"/>
</dbReference>
<gene>
    <name evidence="12" type="ORF">INR99_06985</name>
</gene>
<evidence type="ECO:0000256" key="9">
    <source>
        <dbReference type="ARBA" id="ARBA00022833"/>
    </source>
</evidence>
<evidence type="ECO:0000256" key="8">
    <source>
        <dbReference type="ARBA" id="ARBA00022801"/>
    </source>
</evidence>
<dbReference type="GO" id="GO:0008270">
    <property type="term" value="F:zinc ion binding"/>
    <property type="evidence" value="ECO:0007669"/>
    <property type="project" value="InterPro"/>
</dbReference>
<evidence type="ECO:0000256" key="4">
    <source>
        <dbReference type="ARBA" id="ARBA00022525"/>
    </source>
</evidence>
<keyword evidence="9" id="KW-0862">Zinc</keyword>
<keyword evidence="5" id="KW-0645">Protease</keyword>
<dbReference type="GO" id="GO:0031012">
    <property type="term" value="C:extracellular matrix"/>
    <property type="evidence" value="ECO:0007669"/>
    <property type="project" value="InterPro"/>
</dbReference>
<dbReference type="Gene3D" id="2.150.10.10">
    <property type="entry name" value="Serralysin-like metalloprotease, C-terminal"/>
    <property type="match status" value="1"/>
</dbReference>
<dbReference type="InterPro" id="IPR011049">
    <property type="entry name" value="Serralysin-like_metalloprot_C"/>
</dbReference>
<dbReference type="AlphaFoldDB" id="A0A8J7FK45"/>
<evidence type="ECO:0000256" key="1">
    <source>
        <dbReference type="ARBA" id="ARBA00001913"/>
    </source>
</evidence>
<dbReference type="GO" id="GO:0004222">
    <property type="term" value="F:metalloendopeptidase activity"/>
    <property type="evidence" value="ECO:0007669"/>
    <property type="project" value="InterPro"/>
</dbReference>
<dbReference type="InterPro" id="IPR034033">
    <property type="entry name" value="Serralysin-like"/>
</dbReference>
<keyword evidence="8" id="KW-0378">Hydrolase</keyword>
<evidence type="ECO:0000259" key="11">
    <source>
        <dbReference type="SMART" id="SM00235"/>
    </source>
</evidence>
<evidence type="ECO:0000256" key="3">
    <source>
        <dbReference type="ARBA" id="ARBA00009490"/>
    </source>
</evidence>
<dbReference type="Gene3D" id="3.40.390.10">
    <property type="entry name" value="Collagenase (Catalytic Domain)"/>
    <property type="match status" value="1"/>
</dbReference>
<dbReference type="GO" id="GO:0005509">
    <property type="term" value="F:calcium ion binding"/>
    <property type="evidence" value="ECO:0007669"/>
    <property type="project" value="InterPro"/>
</dbReference>
<dbReference type="InterPro" id="IPR018511">
    <property type="entry name" value="Hemolysin-typ_Ca-bd_CS"/>
</dbReference>
<comment type="cofactor">
    <cofactor evidence="1">
        <name>Ca(2+)</name>
        <dbReference type="ChEBI" id="CHEBI:29108"/>
    </cofactor>
</comment>
<feature type="domain" description="Peptidase metallopeptidase" evidence="11">
    <location>
        <begin position="26"/>
        <end position="214"/>
    </location>
</feature>
<dbReference type="PANTHER" id="PTHR10201">
    <property type="entry name" value="MATRIX METALLOPROTEINASE"/>
    <property type="match status" value="1"/>
</dbReference>
<dbReference type="PRINTS" id="PR00313">
    <property type="entry name" value="CABNDNGRPT"/>
</dbReference>